<feature type="region of interest" description="Disordered" evidence="1">
    <location>
        <begin position="132"/>
        <end position="151"/>
    </location>
</feature>
<sequence length="246" mass="27707">MNGQDTSSLASQTENFYSEICATVYLSVDCDIEDSVFDLLPKVGLSSITVVARVKVDGSPTIRLEASYVLNQGSERLLRVVDSEFHVKLLNESAPLFHYDFVGEARSELPAAHLNIHVSDEPLRALMATAGNRNRAKRRRKREVRGHNSQPAELHFPIGGRRFRPCLEDVVQFLIFELGVDRQLGWWDRVREGRATWKASQTAAAVKDDPKSALLELLRIGVLDEEDYEKAVQRAPEKRADSIEAY</sequence>
<feature type="compositionally biased region" description="Basic residues" evidence="1">
    <location>
        <begin position="134"/>
        <end position="144"/>
    </location>
</feature>
<gene>
    <name evidence="2" type="ORF">A2T55_04240</name>
</gene>
<dbReference type="KEGG" id="bly:A2T55_04240"/>
<evidence type="ECO:0000256" key="1">
    <source>
        <dbReference type="SAM" id="MobiDB-lite"/>
    </source>
</evidence>
<protein>
    <submittedName>
        <fullName evidence="2">Uncharacterized protein</fullName>
    </submittedName>
</protein>
<evidence type="ECO:0000313" key="3">
    <source>
        <dbReference type="Proteomes" id="UP000075950"/>
    </source>
</evidence>
<proteinExistence type="predicted"/>
<accession>A0A142NKK1</accession>
<organism evidence="2 3">
    <name type="scientific">Brevibacterium linens</name>
    <dbReference type="NCBI Taxonomy" id="1703"/>
    <lineage>
        <taxon>Bacteria</taxon>
        <taxon>Bacillati</taxon>
        <taxon>Actinomycetota</taxon>
        <taxon>Actinomycetes</taxon>
        <taxon>Micrococcales</taxon>
        <taxon>Brevibacteriaceae</taxon>
        <taxon>Brevibacterium</taxon>
    </lineage>
</organism>
<dbReference type="EMBL" id="CP014869">
    <property type="protein sequence ID" value="AMT93092.1"/>
    <property type="molecule type" value="Genomic_DNA"/>
</dbReference>
<reference evidence="3" key="1">
    <citation type="submission" date="2016-03" db="EMBL/GenBank/DDBJ databases">
        <authorList>
            <person name="Ploux O."/>
        </authorList>
    </citation>
    <scope>NUCLEOTIDE SEQUENCE [LARGE SCALE GENOMIC DNA]</scope>
    <source>
        <strain evidence="3">BS258</strain>
    </source>
</reference>
<dbReference type="AlphaFoldDB" id="A0A142NKK1"/>
<dbReference type="Proteomes" id="UP000075950">
    <property type="component" value="Chromosome"/>
</dbReference>
<dbReference type="RefSeq" id="WP_062861100.1">
    <property type="nucleotide sequence ID" value="NZ_CP014869.1"/>
</dbReference>
<evidence type="ECO:0000313" key="2">
    <source>
        <dbReference type="EMBL" id="AMT93092.1"/>
    </source>
</evidence>
<name>A0A142NKK1_BRELN</name>